<evidence type="ECO:0000313" key="3">
    <source>
        <dbReference type="Proteomes" id="UP000199550"/>
    </source>
</evidence>
<name>A0A1I4H3Q4_9RHOB</name>
<dbReference type="InterPro" id="IPR013988">
    <property type="entry name" value="YjdM_C"/>
</dbReference>
<proteinExistence type="predicted"/>
<feature type="domain" description="Protein YjdM C-terminal" evidence="1">
    <location>
        <begin position="102"/>
        <end position="168"/>
    </location>
</feature>
<dbReference type="EMBL" id="FOTF01000015">
    <property type="protein sequence ID" value="SFL36026.1"/>
    <property type="molecule type" value="Genomic_DNA"/>
</dbReference>
<dbReference type="Gene3D" id="2.30.30.40">
    <property type="entry name" value="SH3 Domains"/>
    <property type="match status" value="1"/>
</dbReference>
<dbReference type="AlphaFoldDB" id="A0A1I4H3Q4"/>
<dbReference type="STRING" id="195913.SAMN04488004_11562"/>
<accession>A0A1I4H3Q4</accession>
<reference evidence="2 3" key="1">
    <citation type="submission" date="2016-10" db="EMBL/GenBank/DDBJ databases">
        <authorList>
            <person name="de Groot N.N."/>
        </authorList>
    </citation>
    <scope>NUCLEOTIDE SEQUENCE [LARGE SCALE GENOMIC DNA]</scope>
    <source>
        <strain evidence="2 3">DSM 16199</strain>
    </source>
</reference>
<protein>
    <submittedName>
        <fullName evidence="2">Phosphonoacetate hydrolase</fullName>
    </submittedName>
</protein>
<dbReference type="SUPFAM" id="SSF82057">
    <property type="entry name" value="Prokaryotic SH3-related domain"/>
    <property type="match status" value="1"/>
</dbReference>
<keyword evidence="3" id="KW-1185">Reference proteome</keyword>
<dbReference type="GO" id="GO:0016787">
    <property type="term" value="F:hydrolase activity"/>
    <property type="evidence" value="ECO:0007669"/>
    <property type="project" value="UniProtKB-KW"/>
</dbReference>
<dbReference type="RefSeq" id="WP_090190380.1">
    <property type="nucleotide sequence ID" value="NZ_FOTF01000015.1"/>
</dbReference>
<evidence type="ECO:0000259" key="1">
    <source>
        <dbReference type="Pfam" id="PF03831"/>
    </source>
</evidence>
<sequence>MTCPLCATPNTPLVPTPVPGGPADASVDLCGICIDQHDSPTNPDHFRSLATTMWSEDPAVQVLAFRTLQKIDAPWADDLLGQLYLDDDTRAWAENVAADSQHKDANGVTLNTGDTVTLIKDLTVKGAGFTAKRGTAVRRISLVADNPAHIEGRVEGQRIVILTEFVKKS</sequence>
<organism evidence="2 3">
    <name type="scientific">Loktanella salsilacus</name>
    <dbReference type="NCBI Taxonomy" id="195913"/>
    <lineage>
        <taxon>Bacteria</taxon>
        <taxon>Pseudomonadati</taxon>
        <taxon>Pseudomonadota</taxon>
        <taxon>Alphaproteobacteria</taxon>
        <taxon>Rhodobacterales</taxon>
        <taxon>Roseobacteraceae</taxon>
        <taxon>Loktanella</taxon>
    </lineage>
</organism>
<gene>
    <name evidence="2" type="ORF">SAMN04488004_11562</name>
</gene>
<dbReference type="Proteomes" id="UP000199550">
    <property type="component" value="Unassembled WGS sequence"/>
</dbReference>
<dbReference type="Pfam" id="PF03831">
    <property type="entry name" value="YjdM"/>
    <property type="match status" value="1"/>
</dbReference>
<keyword evidence="2" id="KW-0378">Hydrolase</keyword>
<dbReference type="OrthoDB" id="9810131at2"/>
<evidence type="ECO:0000313" key="2">
    <source>
        <dbReference type="EMBL" id="SFL36026.1"/>
    </source>
</evidence>